<organism evidence="2 3">
    <name type="scientific">Daphnia magna</name>
    <dbReference type="NCBI Taxonomy" id="35525"/>
    <lineage>
        <taxon>Eukaryota</taxon>
        <taxon>Metazoa</taxon>
        <taxon>Ecdysozoa</taxon>
        <taxon>Arthropoda</taxon>
        <taxon>Crustacea</taxon>
        <taxon>Branchiopoda</taxon>
        <taxon>Diplostraca</taxon>
        <taxon>Cladocera</taxon>
        <taxon>Anomopoda</taxon>
        <taxon>Daphniidae</taxon>
        <taxon>Daphnia</taxon>
    </lineage>
</organism>
<dbReference type="EMBL" id="LRGB01025985">
    <property type="protein sequence ID" value="KZR96127.1"/>
    <property type="molecule type" value="Genomic_DNA"/>
</dbReference>
<protein>
    <submittedName>
        <fullName evidence="2">Uncharacterized protein</fullName>
    </submittedName>
</protein>
<feature type="region of interest" description="Disordered" evidence="1">
    <location>
        <begin position="107"/>
        <end position="140"/>
    </location>
</feature>
<gene>
    <name evidence="2" type="ORF">APZ42_009710</name>
</gene>
<comment type="caution">
    <text evidence="2">The sequence shown here is derived from an EMBL/GenBank/DDBJ whole genome shotgun (WGS) entry which is preliminary data.</text>
</comment>
<dbReference type="AlphaFoldDB" id="A0A164DUM4"/>
<evidence type="ECO:0000256" key="1">
    <source>
        <dbReference type="SAM" id="MobiDB-lite"/>
    </source>
</evidence>
<feature type="non-terminal residue" evidence="2">
    <location>
        <position position="215"/>
    </location>
</feature>
<keyword evidence="3" id="KW-1185">Reference proteome</keyword>
<feature type="compositionally biased region" description="Low complexity" evidence="1">
    <location>
        <begin position="122"/>
        <end position="140"/>
    </location>
</feature>
<evidence type="ECO:0000313" key="3">
    <source>
        <dbReference type="Proteomes" id="UP000076858"/>
    </source>
</evidence>
<accession>A0A164DUM4</accession>
<feature type="region of interest" description="Disordered" evidence="1">
    <location>
        <begin position="166"/>
        <end position="215"/>
    </location>
</feature>
<proteinExistence type="predicted"/>
<sequence length="215" mass="23086">PNAIPNSMFAASIVTDLPATPSSQSASRSSNGLTLSSIINHLPIQDNQTIGIEIPPTFTIAENNVQTQEAPKSQYLLSVSSAGKLTLTPITIASVLQEASSSSSSQMISSQITSSHKQQQGSSPSLSTTAPSTVATSPIPRTEMLLSTPVKFVEPVSFRPHDILPLPQVAQSGPRVPKPNKRLGAARCLTSSPEMKRIREQYDEKQRKEKEAENR</sequence>
<dbReference type="OrthoDB" id="4327074at2759"/>
<evidence type="ECO:0000313" key="2">
    <source>
        <dbReference type="EMBL" id="KZR96127.1"/>
    </source>
</evidence>
<reference evidence="2 3" key="1">
    <citation type="submission" date="2016-03" db="EMBL/GenBank/DDBJ databases">
        <title>EvidentialGene: Evidence-directed Construction of Genes on Genomes.</title>
        <authorList>
            <person name="Gilbert D.G."/>
            <person name="Choi J.-H."/>
            <person name="Mockaitis K."/>
            <person name="Colbourne J."/>
            <person name="Pfrender M."/>
        </authorList>
    </citation>
    <scope>NUCLEOTIDE SEQUENCE [LARGE SCALE GENOMIC DNA]</scope>
    <source>
        <strain evidence="2 3">Xinb3</strain>
        <tissue evidence="2">Complete organism</tissue>
    </source>
</reference>
<feature type="compositionally biased region" description="Basic and acidic residues" evidence="1">
    <location>
        <begin position="194"/>
        <end position="215"/>
    </location>
</feature>
<dbReference type="Proteomes" id="UP000076858">
    <property type="component" value="Unassembled WGS sequence"/>
</dbReference>
<feature type="non-terminal residue" evidence="2">
    <location>
        <position position="1"/>
    </location>
</feature>
<name>A0A164DUM4_9CRUS</name>